<keyword evidence="3" id="KW-1185">Reference proteome</keyword>
<dbReference type="Gene3D" id="2.160.20.80">
    <property type="entry name" value="E3 ubiquitin-protein ligase SopA"/>
    <property type="match status" value="1"/>
</dbReference>
<evidence type="ECO:0000313" key="3">
    <source>
        <dbReference type="Proteomes" id="UP000197007"/>
    </source>
</evidence>
<dbReference type="EMBL" id="CP022022">
    <property type="protein sequence ID" value="ASF43545.1"/>
    <property type="molecule type" value="Genomic_DNA"/>
</dbReference>
<dbReference type="RefSeq" id="WP_088594493.1">
    <property type="nucleotide sequence ID" value="NZ_CP022022.1"/>
</dbReference>
<protein>
    <recommendedName>
        <fullName evidence="4">Pentapeptide repeat-containing protein</fullName>
    </recommendedName>
</protein>
<evidence type="ECO:0000256" key="1">
    <source>
        <dbReference type="SAM" id="Phobius"/>
    </source>
</evidence>
<sequence length="644" mass="75670">MKKYSMNEKLKKYIKREEYNPDNDKTEIWIGEFSNAPIDPINVISEIISNFNPENYKIIVDDYLSYNNGDNWNSPIIFNNITFNKGIEFKYYSFDNNVSFINCIFVEAVIFGKSILKKGVSFVNCIFKGNTNFWGTTFSSKSVFSESRFEGLDNNFWQSHFYGDVFCENINVRSNISFSDTIFEENVYFKGAILKGEINFSNVKFKNDPKDNIEEKQKKEIDFSRVLFGVVTFNNAKFEKNVRFHEAIFNSNVDFSNTSFNGLADFYLVTFKDDQQFHTTDFLDRAIFSNTTFKGETQFIYNKVDKNSYINFESAKFEKGLDISRANFNCNLNFWNISIQDKNISKFTRYKDDFSKHRKEGTVPSVYKQIRETYRIIKDNFYKQNNKVEGLCFYEKEMNVYLEEKREETNKKSPPKNRKTFIEKFREEPILNVGQLLIFIFNILWAISKCPIFYIASAIFTSLIILGIVIKNKVSLKNRNPIKQNYYMPIILLGIAIVLLYVYIYNIENFWYLISAYIVLLFSMLLLYLPIEKDKIILWLNKNSNEFDTNWVVGVNFSLLVGILSYLVVLVAMNDDIELDTSYRGISNFITSLVDVFNLTKWVNLEIIGIRLKGFPYLLLFIGRIFIGYGYYQTIQAFRKFGKS</sequence>
<gene>
    <name evidence="2" type="ORF">CBG49_10930</name>
</gene>
<evidence type="ECO:0008006" key="4">
    <source>
        <dbReference type="Google" id="ProtNLM"/>
    </source>
</evidence>
<dbReference type="Proteomes" id="UP000197007">
    <property type="component" value="Chromosome"/>
</dbReference>
<keyword evidence="1" id="KW-0812">Transmembrane</keyword>
<feature type="transmembrane region" description="Helical" evidence="1">
    <location>
        <begin position="486"/>
        <end position="504"/>
    </location>
</feature>
<reference evidence="3" key="1">
    <citation type="submission" date="2017-06" db="EMBL/GenBank/DDBJ databases">
        <title>Complete genome sequence of Capnocytophaga sp. KCOM 1579 (=ChDC OS43) isolated from a human refractory periapical abscess lesion.</title>
        <authorList>
            <person name="Kook J.-K."/>
            <person name="Park S.-N."/>
            <person name="Lim Y.K."/>
            <person name="Roh H."/>
        </authorList>
    </citation>
    <scope>NUCLEOTIDE SEQUENCE [LARGE SCALE GENOMIC DNA]</scope>
    <source>
        <strain evidence="3">ChDC OS43</strain>
    </source>
</reference>
<dbReference type="InterPro" id="IPR001646">
    <property type="entry name" value="5peptide_repeat"/>
</dbReference>
<accession>A0A1Z4BQH4</accession>
<feature type="transmembrane region" description="Helical" evidence="1">
    <location>
        <begin position="453"/>
        <end position="474"/>
    </location>
</feature>
<evidence type="ECO:0000313" key="2">
    <source>
        <dbReference type="EMBL" id="ASF43545.1"/>
    </source>
</evidence>
<dbReference type="Pfam" id="PF13576">
    <property type="entry name" value="Pentapeptide_3"/>
    <property type="match status" value="1"/>
</dbReference>
<feature type="transmembrane region" description="Helical" evidence="1">
    <location>
        <begin position="551"/>
        <end position="573"/>
    </location>
</feature>
<dbReference type="AlphaFoldDB" id="A0A1Z4BQH4"/>
<dbReference type="KEGG" id="capn:CBG49_10930"/>
<feature type="transmembrane region" description="Helical" evidence="1">
    <location>
        <begin position="614"/>
        <end position="632"/>
    </location>
</feature>
<feature type="transmembrane region" description="Helical" evidence="1">
    <location>
        <begin position="510"/>
        <end position="531"/>
    </location>
</feature>
<name>A0A1Z4BQH4_9FLAO</name>
<keyword evidence="1" id="KW-1133">Transmembrane helix</keyword>
<proteinExistence type="predicted"/>
<organism evidence="2 3">
    <name type="scientific">Capnocytophaga endodontalis</name>
    <dbReference type="NCBI Taxonomy" id="2708117"/>
    <lineage>
        <taxon>Bacteria</taxon>
        <taxon>Pseudomonadati</taxon>
        <taxon>Bacteroidota</taxon>
        <taxon>Flavobacteriia</taxon>
        <taxon>Flavobacteriales</taxon>
        <taxon>Flavobacteriaceae</taxon>
        <taxon>Capnocytophaga</taxon>
    </lineage>
</organism>
<keyword evidence="1" id="KW-0472">Membrane</keyword>